<evidence type="ECO:0000313" key="5">
    <source>
        <dbReference type="Proteomes" id="UP001141327"/>
    </source>
</evidence>
<feature type="region of interest" description="Disordered" evidence="2">
    <location>
        <begin position="425"/>
        <end position="452"/>
    </location>
</feature>
<proteinExistence type="predicted"/>
<gene>
    <name evidence="4" type="ORF">PAPYR_8418</name>
</gene>
<dbReference type="PANTHER" id="PTHR35381:SF1">
    <property type="entry name" value="EF-HAND DOMAIN-CONTAINING PROTEIN"/>
    <property type="match status" value="1"/>
</dbReference>
<feature type="compositionally biased region" description="Basic and acidic residues" evidence="2">
    <location>
        <begin position="526"/>
        <end position="542"/>
    </location>
</feature>
<keyword evidence="5" id="KW-1185">Reference proteome</keyword>
<evidence type="ECO:0000313" key="4">
    <source>
        <dbReference type="EMBL" id="KAJ4456378.1"/>
    </source>
</evidence>
<dbReference type="PANTHER" id="PTHR35381">
    <property type="entry name" value="EF-HAND DOMAIN-CONTAINING PROTEIN"/>
    <property type="match status" value="1"/>
</dbReference>
<protein>
    <recommendedName>
        <fullName evidence="3">EF-hand domain-containing protein</fullName>
    </recommendedName>
</protein>
<feature type="region of interest" description="Disordered" evidence="2">
    <location>
        <begin position="228"/>
        <end position="279"/>
    </location>
</feature>
<feature type="region of interest" description="Disordered" evidence="2">
    <location>
        <begin position="470"/>
        <end position="493"/>
    </location>
</feature>
<dbReference type="EMBL" id="JAPMOS010000072">
    <property type="protein sequence ID" value="KAJ4456378.1"/>
    <property type="molecule type" value="Genomic_DNA"/>
</dbReference>
<reference evidence="4" key="1">
    <citation type="journal article" date="2022" name="bioRxiv">
        <title>Genomics of Preaxostyla Flagellates Illuminates Evolutionary Transitions and the Path Towards Mitochondrial Loss.</title>
        <authorList>
            <person name="Novak L.V.F."/>
            <person name="Treitli S.C."/>
            <person name="Pyrih J."/>
            <person name="Halakuc P."/>
            <person name="Pipaliya S.V."/>
            <person name="Vacek V."/>
            <person name="Brzon O."/>
            <person name="Soukal P."/>
            <person name="Eme L."/>
            <person name="Dacks J.B."/>
            <person name="Karnkowska A."/>
            <person name="Elias M."/>
            <person name="Hampl V."/>
        </authorList>
    </citation>
    <scope>NUCLEOTIDE SEQUENCE</scope>
    <source>
        <strain evidence="4">RCP-MX</strain>
    </source>
</reference>
<evidence type="ECO:0000256" key="2">
    <source>
        <dbReference type="SAM" id="MobiDB-lite"/>
    </source>
</evidence>
<feature type="region of interest" description="Disordered" evidence="2">
    <location>
        <begin position="353"/>
        <end position="385"/>
    </location>
</feature>
<feature type="compositionally biased region" description="Low complexity" evidence="2">
    <location>
        <begin position="236"/>
        <end position="246"/>
    </location>
</feature>
<dbReference type="PROSITE" id="PS50222">
    <property type="entry name" value="EF_HAND_2"/>
    <property type="match status" value="1"/>
</dbReference>
<feature type="compositionally biased region" description="Polar residues" evidence="2">
    <location>
        <begin position="1"/>
        <end position="14"/>
    </location>
</feature>
<keyword evidence="1" id="KW-0175">Coiled coil</keyword>
<feature type="domain" description="EF-hand" evidence="3">
    <location>
        <begin position="734"/>
        <end position="769"/>
    </location>
</feature>
<feature type="compositionally biased region" description="Basic and acidic residues" evidence="2">
    <location>
        <begin position="550"/>
        <end position="562"/>
    </location>
</feature>
<evidence type="ECO:0000259" key="3">
    <source>
        <dbReference type="PROSITE" id="PS50222"/>
    </source>
</evidence>
<comment type="caution">
    <text evidence="4">The sequence shown here is derived from an EMBL/GenBank/DDBJ whole genome shotgun (WGS) entry which is preliminary data.</text>
</comment>
<sequence length="984" mass="111460">MSGQSTPDFQQQAERQVDLEENRRILLENHQFQGDSHETLQQATEHLMEAETGRLQESNQEAIEHERGALRRQNELLVNQERARIQSESQLYLNHDQDQTQAAVESFAQGEQTRLLEERRLNDEADARRALNEERLISMQEKERQAAEERRLADDAQARIAAQDSDYQRRLEWRRTLEERREELESRRRTLAHPFDSLIQDQETRVVRSLAGSLLPGEAIGSPAAPLLQAGSTAASPGPMSMSMGSDEAPPPPPPAQQQQQQRNGMAVATPGTEKRSKRHVVLLMTVDIGDGRKEVIKVHSGDEPHDLAVAFCRQHQLADLVIDPLTAHIEQNLPKSHLTPEERADYFRQLSQGGMSPLQQGPLPPARPLRTADPTLGGSRHLVPQIDPNSRLLAAKSRSKEPVYERLHQQATERQLKLEEQQRAAAAEEARRRAMRVPMSQTSKVLAKGRVKTDHDQNYGERLYREGAERMKQRDEAAQKAAQERDLKDPELTFHPKISKLAAKLKRGSEQPTWARLEATAELRKAEREKQEEERRKRELDGCTFQPKVSERSMKLAESHEAGAAATQASGAGHSPQMAAAGAAARKAAHQRLFQDAERRRIRQEEYQNWFPEEHTFHPEIRTMKHPQGNVPAPDRLYQAAIKHREYLEALQAQSLMGIDPETGQPLFQPRTGRPPNVMRQDPNLPVGERLFAARYEFQDAREHLREKERQMTHELSNLSFTHEVSLRLLEEKKHRRYRELFILLDTNQDGVVEPHEVNASTHPEMDPGLAAELIPIMQQCPTPALTFPLFVDQLEAALRDEKWPHPHLLALPATSLPTAPEEEPTFHPQISDSSRRLAAQKRGKETLEERLLQEAKQWQRNREEAERRQEQAKLAECTFTPRTLSPQQGGAKTGGEGMTTIPVEVAPVEAAATGGAPGTASRRRVNPEDVVRRLTTPKKTPARRADALSSEEIQEAMCTFHPHTNASICNCINFNSCDIPHI</sequence>
<feature type="region of interest" description="Disordered" evidence="2">
    <location>
        <begin position="1"/>
        <end position="21"/>
    </location>
</feature>
<organism evidence="4 5">
    <name type="scientific">Paratrimastix pyriformis</name>
    <dbReference type="NCBI Taxonomy" id="342808"/>
    <lineage>
        <taxon>Eukaryota</taxon>
        <taxon>Metamonada</taxon>
        <taxon>Preaxostyla</taxon>
        <taxon>Paratrimastigidae</taxon>
        <taxon>Paratrimastix</taxon>
    </lineage>
</organism>
<feature type="coiled-coil region" evidence="1">
    <location>
        <begin position="850"/>
        <end position="877"/>
    </location>
</feature>
<evidence type="ECO:0000256" key="1">
    <source>
        <dbReference type="SAM" id="Coils"/>
    </source>
</evidence>
<dbReference type="InterPro" id="IPR002048">
    <property type="entry name" value="EF_hand_dom"/>
</dbReference>
<accession>A0ABQ8UE53</accession>
<name>A0ABQ8UE53_9EUKA</name>
<feature type="compositionally biased region" description="Low complexity" evidence="2">
    <location>
        <begin position="563"/>
        <end position="587"/>
    </location>
</feature>
<feature type="coiled-coil region" evidence="1">
    <location>
        <begin position="130"/>
        <end position="159"/>
    </location>
</feature>
<dbReference type="Proteomes" id="UP001141327">
    <property type="component" value="Unassembled WGS sequence"/>
</dbReference>
<dbReference type="PROSITE" id="PS00018">
    <property type="entry name" value="EF_HAND_1"/>
    <property type="match status" value="1"/>
</dbReference>
<dbReference type="InterPro" id="IPR018247">
    <property type="entry name" value="EF_Hand_1_Ca_BS"/>
</dbReference>
<feature type="region of interest" description="Disordered" evidence="2">
    <location>
        <begin position="526"/>
        <end position="587"/>
    </location>
</feature>